<comment type="subunit">
    <text evidence="11">Homohexamer.</text>
</comment>
<protein>
    <recommendedName>
        <fullName evidence="11">Uridylate kinase</fullName>
        <shortName evidence="11">UK</shortName>
        <ecNumber evidence="11">2.7.4.22</ecNumber>
    </recommendedName>
    <alternativeName>
        <fullName evidence="11">Uridine monophosphate kinase</fullName>
        <shortName evidence="11">UMP kinase</shortName>
        <shortName evidence="11">UMPK</shortName>
    </alternativeName>
</protein>
<evidence type="ECO:0000256" key="2">
    <source>
        <dbReference type="ARBA" id="ARBA00004791"/>
    </source>
</evidence>
<dbReference type="AlphaFoldDB" id="A0A2N1PQN4"/>
<dbReference type="InterPro" id="IPR011817">
    <property type="entry name" value="Uridylate_kinase"/>
</dbReference>
<dbReference type="GO" id="GO:0033862">
    <property type="term" value="F:UMP kinase activity"/>
    <property type="evidence" value="ECO:0007669"/>
    <property type="project" value="UniProtKB-EC"/>
</dbReference>
<dbReference type="PANTHER" id="PTHR42833">
    <property type="entry name" value="URIDYLATE KINASE"/>
    <property type="match status" value="1"/>
</dbReference>
<evidence type="ECO:0000256" key="1">
    <source>
        <dbReference type="ARBA" id="ARBA00004496"/>
    </source>
</evidence>
<comment type="subcellular location">
    <subcellularLocation>
        <location evidence="1 11">Cytoplasm</location>
    </subcellularLocation>
</comment>
<evidence type="ECO:0000256" key="4">
    <source>
        <dbReference type="ARBA" id="ARBA00022490"/>
    </source>
</evidence>
<evidence type="ECO:0000259" key="12">
    <source>
        <dbReference type="Pfam" id="PF00696"/>
    </source>
</evidence>
<feature type="binding site" evidence="11">
    <location>
        <position position="191"/>
    </location>
    <ligand>
        <name>ATP</name>
        <dbReference type="ChEBI" id="CHEBI:30616"/>
    </ligand>
</feature>
<dbReference type="GO" id="GO:0044210">
    <property type="term" value="P:'de novo' CTP biosynthetic process"/>
    <property type="evidence" value="ECO:0007669"/>
    <property type="project" value="UniProtKB-UniRule"/>
</dbReference>
<evidence type="ECO:0000256" key="9">
    <source>
        <dbReference type="ARBA" id="ARBA00022975"/>
    </source>
</evidence>
<feature type="binding site" evidence="11">
    <location>
        <begin position="19"/>
        <end position="22"/>
    </location>
    <ligand>
        <name>ATP</name>
        <dbReference type="ChEBI" id="CHEBI:30616"/>
    </ligand>
</feature>
<keyword evidence="7 11" id="KW-0418">Kinase</keyword>
<feature type="domain" description="Aspartate/glutamate/uridylate kinase" evidence="12">
    <location>
        <begin position="15"/>
        <end position="236"/>
    </location>
</feature>
<feature type="binding site" evidence="11">
    <location>
        <position position="182"/>
    </location>
    <ligand>
        <name>ATP</name>
        <dbReference type="ChEBI" id="CHEBI:30616"/>
    </ligand>
</feature>
<dbReference type="EC" id="2.7.4.22" evidence="11"/>
<evidence type="ECO:0000256" key="3">
    <source>
        <dbReference type="ARBA" id="ARBA00007614"/>
    </source>
</evidence>
<accession>A0A2N1PQN4</accession>
<dbReference type="GO" id="GO:0005524">
    <property type="term" value="F:ATP binding"/>
    <property type="evidence" value="ECO:0007669"/>
    <property type="project" value="UniProtKB-KW"/>
</dbReference>
<feature type="binding site" evidence="11">
    <location>
        <position position="74"/>
    </location>
    <ligand>
        <name>ATP</name>
        <dbReference type="ChEBI" id="CHEBI:30616"/>
    </ligand>
</feature>
<dbReference type="HAMAP" id="MF_01220_B">
    <property type="entry name" value="PyrH_B"/>
    <property type="match status" value="1"/>
</dbReference>
<dbReference type="Gene3D" id="3.40.1160.10">
    <property type="entry name" value="Acetylglutamate kinase-like"/>
    <property type="match status" value="1"/>
</dbReference>
<feature type="binding site" evidence="11">
    <location>
        <position position="94"/>
    </location>
    <ligand>
        <name>UMP</name>
        <dbReference type="ChEBI" id="CHEBI:57865"/>
    </ligand>
</feature>
<feature type="binding site" evidence="11">
    <location>
        <position position="73"/>
    </location>
    <ligand>
        <name>UMP</name>
        <dbReference type="ChEBI" id="CHEBI:57865"/>
    </ligand>
</feature>
<proteinExistence type="inferred from homology"/>
<dbReference type="InterPro" id="IPR001048">
    <property type="entry name" value="Asp/Glu/Uridylate_kinase"/>
</dbReference>
<feature type="binding site" evidence="11">
    <location>
        <position position="188"/>
    </location>
    <ligand>
        <name>ATP</name>
        <dbReference type="ChEBI" id="CHEBI:30616"/>
    </ligand>
</feature>
<reference evidence="13 14" key="1">
    <citation type="journal article" date="2017" name="ISME J.">
        <title>Potential for microbial H2 and metal transformations associated with novel bacteria and archaea in deep terrestrial subsurface sediments.</title>
        <authorList>
            <person name="Hernsdorf A.W."/>
            <person name="Amano Y."/>
            <person name="Miyakawa K."/>
            <person name="Ise K."/>
            <person name="Suzuki Y."/>
            <person name="Anantharaman K."/>
            <person name="Probst A."/>
            <person name="Burstein D."/>
            <person name="Thomas B.C."/>
            <person name="Banfield J.F."/>
        </authorList>
    </citation>
    <scope>NUCLEOTIDE SEQUENCE [LARGE SCALE GENOMIC DNA]</scope>
    <source>
        <strain evidence="13">HGW-Wallbacteria-1</strain>
    </source>
</reference>
<evidence type="ECO:0000256" key="8">
    <source>
        <dbReference type="ARBA" id="ARBA00022840"/>
    </source>
</evidence>
<dbReference type="InterPro" id="IPR015963">
    <property type="entry name" value="Uridylate_kinase_bac"/>
</dbReference>
<evidence type="ECO:0000313" key="14">
    <source>
        <dbReference type="Proteomes" id="UP000233256"/>
    </source>
</evidence>
<keyword evidence="6 11" id="KW-0547">Nucleotide-binding</keyword>
<feature type="binding site" evidence="11">
    <location>
        <position position="78"/>
    </location>
    <ligand>
        <name>ATP</name>
        <dbReference type="ChEBI" id="CHEBI:30616"/>
    </ligand>
</feature>
<comment type="catalytic activity">
    <reaction evidence="10 11">
        <text>UMP + ATP = UDP + ADP</text>
        <dbReference type="Rhea" id="RHEA:24400"/>
        <dbReference type="ChEBI" id="CHEBI:30616"/>
        <dbReference type="ChEBI" id="CHEBI:57865"/>
        <dbReference type="ChEBI" id="CHEBI:58223"/>
        <dbReference type="ChEBI" id="CHEBI:456216"/>
        <dbReference type="EC" id="2.7.4.22"/>
    </reaction>
</comment>
<keyword evidence="9 11" id="KW-0665">Pyrimidine biosynthesis</keyword>
<keyword evidence="5 11" id="KW-0808">Transferase</keyword>
<evidence type="ECO:0000256" key="6">
    <source>
        <dbReference type="ARBA" id="ARBA00022741"/>
    </source>
</evidence>
<sequence length="260" mass="27953">MEVNTLLSPRKQFTRVLVKLSGEALGAPTASSCHTRNHSSADGLLCHETMNFVAAQIAETIEKGVQIGMVIGGGNIFRGRQLVQDMNMARRSADSIGMLSTVINAIAMADILRQNGVDASVMTQNRLERVALAYDREQAVEMMKSGKVVIFAGGLGMPYFTTDTAAAHRAVDTGCDVLIKATKVDGVYSADPRQDPEATRFEKLTYDEVLQRRLGVMDLTAVTLCRENGLDLLVLNMMEEGGILRASQGETIGTLVSGGA</sequence>
<evidence type="ECO:0000313" key="13">
    <source>
        <dbReference type="EMBL" id="PKK90648.1"/>
    </source>
</evidence>
<dbReference type="EMBL" id="PGXC01000005">
    <property type="protein sequence ID" value="PKK90648.1"/>
    <property type="molecule type" value="Genomic_DNA"/>
</dbReference>
<dbReference type="Pfam" id="PF00696">
    <property type="entry name" value="AA_kinase"/>
    <property type="match status" value="1"/>
</dbReference>
<dbReference type="SUPFAM" id="SSF53633">
    <property type="entry name" value="Carbamate kinase-like"/>
    <property type="match status" value="1"/>
</dbReference>
<organism evidence="13 14">
    <name type="scientific">Candidatus Wallbacteria bacterium HGW-Wallbacteria-1</name>
    <dbReference type="NCBI Taxonomy" id="2013854"/>
    <lineage>
        <taxon>Bacteria</taxon>
        <taxon>Candidatus Walliibacteriota</taxon>
    </lineage>
</organism>
<evidence type="ECO:0000256" key="5">
    <source>
        <dbReference type="ARBA" id="ARBA00022679"/>
    </source>
</evidence>
<evidence type="ECO:0000256" key="7">
    <source>
        <dbReference type="ARBA" id="ARBA00022777"/>
    </source>
</evidence>
<dbReference type="InterPro" id="IPR036393">
    <property type="entry name" value="AceGlu_kinase-like_sf"/>
</dbReference>
<comment type="activity regulation">
    <text evidence="11">Inhibited by UTP.</text>
</comment>
<dbReference type="CDD" id="cd04254">
    <property type="entry name" value="AAK_UMPK-PyrH-Ec"/>
    <property type="match status" value="1"/>
</dbReference>
<evidence type="ECO:0000256" key="10">
    <source>
        <dbReference type="ARBA" id="ARBA00047767"/>
    </source>
</evidence>
<comment type="similarity">
    <text evidence="3 11">Belongs to the UMP kinase family.</text>
</comment>
<keyword evidence="4 11" id="KW-0963">Cytoplasm</keyword>
<dbReference type="NCBIfam" id="TIGR02075">
    <property type="entry name" value="pyrH_bact"/>
    <property type="match status" value="1"/>
</dbReference>
<evidence type="ECO:0000256" key="11">
    <source>
        <dbReference type="HAMAP-Rule" id="MF_01220"/>
    </source>
</evidence>
<dbReference type="GO" id="GO:0006225">
    <property type="term" value="P:UDP biosynthetic process"/>
    <property type="evidence" value="ECO:0007669"/>
    <property type="project" value="TreeGrafter"/>
</dbReference>
<gene>
    <name evidence="11 13" type="primary">pyrH</name>
    <name evidence="13" type="ORF">CVV64_09180</name>
</gene>
<comment type="pathway">
    <text evidence="2 11">Pyrimidine metabolism; CTP biosynthesis via de novo pathway; UDP from UMP (UMPK route): step 1/1.</text>
</comment>
<dbReference type="UniPathway" id="UPA00159">
    <property type="reaction ID" value="UER00275"/>
</dbReference>
<dbReference type="PIRSF" id="PIRSF005650">
    <property type="entry name" value="Uridylate_kin"/>
    <property type="match status" value="1"/>
</dbReference>
<comment type="function">
    <text evidence="11">Catalyzes the reversible phosphorylation of UMP to UDP.</text>
</comment>
<dbReference type="PANTHER" id="PTHR42833:SF4">
    <property type="entry name" value="URIDYLATE KINASE PUMPKIN, CHLOROPLASTIC"/>
    <property type="match status" value="1"/>
</dbReference>
<feature type="binding site" evidence="11">
    <location>
        <begin position="155"/>
        <end position="162"/>
    </location>
    <ligand>
        <name>UMP</name>
        <dbReference type="ChEBI" id="CHEBI:57865"/>
    </ligand>
</feature>
<dbReference type="GO" id="GO:0005737">
    <property type="term" value="C:cytoplasm"/>
    <property type="evidence" value="ECO:0007669"/>
    <property type="project" value="UniProtKB-SubCell"/>
</dbReference>
<name>A0A2N1PQN4_9BACT</name>
<comment type="caution">
    <text evidence="13">The sequence shown here is derived from an EMBL/GenBank/DDBJ whole genome shotgun (WGS) entry which is preliminary data.</text>
</comment>
<dbReference type="FunFam" id="3.40.1160.10:FF:000001">
    <property type="entry name" value="Uridylate kinase"/>
    <property type="match status" value="1"/>
</dbReference>
<dbReference type="Proteomes" id="UP000233256">
    <property type="component" value="Unassembled WGS sequence"/>
</dbReference>
<comment type="caution">
    <text evidence="11">Lacks conserved residue(s) required for the propagation of feature annotation.</text>
</comment>
<keyword evidence="8 11" id="KW-0067">ATP-binding</keyword>